<dbReference type="InterPro" id="IPR036457">
    <property type="entry name" value="PPM-type-like_dom_sf"/>
</dbReference>
<dbReference type="PANTHER" id="PTHR43156:SF2">
    <property type="entry name" value="STAGE II SPORULATION PROTEIN E"/>
    <property type="match status" value="1"/>
</dbReference>
<dbReference type="CDD" id="cd00130">
    <property type="entry name" value="PAS"/>
    <property type="match status" value="1"/>
</dbReference>
<dbReference type="Pfam" id="PF07228">
    <property type="entry name" value="SpoIIE"/>
    <property type="match status" value="1"/>
</dbReference>
<evidence type="ECO:0000313" key="5">
    <source>
        <dbReference type="EMBL" id="MFC5021386.1"/>
    </source>
</evidence>
<feature type="region of interest" description="Disordered" evidence="2">
    <location>
        <begin position="83"/>
        <end position="112"/>
    </location>
</feature>
<dbReference type="Pfam" id="PF13581">
    <property type="entry name" value="HATPase_c_2"/>
    <property type="match status" value="1"/>
</dbReference>
<feature type="domain" description="GAF" evidence="3">
    <location>
        <begin position="355"/>
        <end position="506"/>
    </location>
</feature>
<dbReference type="Proteomes" id="UP001595829">
    <property type="component" value="Unassembled WGS sequence"/>
</dbReference>
<dbReference type="InterPro" id="IPR000014">
    <property type="entry name" value="PAS"/>
</dbReference>
<evidence type="ECO:0000259" key="4">
    <source>
        <dbReference type="SMART" id="SM00331"/>
    </source>
</evidence>
<reference evidence="6" key="1">
    <citation type="journal article" date="2019" name="Int. J. Syst. Evol. Microbiol.">
        <title>The Global Catalogue of Microorganisms (GCM) 10K type strain sequencing project: providing services to taxonomists for standard genome sequencing and annotation.</title>
        <authorList>
            <consortium name="The Broad Institute Genomics Platform"/>
            <consortium name="The Broad Institute Genome Sequencing Center for Infectious Disease"/>
            <person name="Wu L."/>
            <person name="Ma J."/>
        </authorList>
    </citation>
    <scope>NUCLEOTIDE SEQUENCE [LARGE SCALE GENOMIC DNA]</scope>
    <source>
        <strain evidence="6">CGMCC 4.1648</strain>
    </source>
</reference>
<dbReference type="SUPFAM" id="SSF55785">
    <property type="entry name" value="PYP-like sensor domain (PAS domain)"/>
    <property type="match status" value="1"/>
</dbReference>
<dbReference type="Gene3D" id="3.60.40.10">
    <property type="entry name" value="PPM-type phosphatase domain"/>
    <property type="match status" value="1"/>
</dbReference>
<feature type="compositionally biased region" description="Gly residues" evidence="2">
    <location>
        <begin position="87"/>
        <end position="103"/>
    </location>
</feature>
<dbReference type="Pfam" id="PF08447">
    <property type="entry name" value="PAS_3"/>
    <property type="match status" value="1"/>
</dbReference>
<dbReference type="SMART" id="SM00331">
    <property type="entry name" value="PP2C_SIG"/>
    <property type="match status" value="1"/>
</dbReference>
<sequence>MAAVYVLTENGAELRLAETAGSTDGPYRPPPVHTLADRSPVAVACRTGRPLWLTAEDLARYDTGPPAPEAPGAGAGAAAGASAAAGAGAGPPTGPPTGAGAGPPSGTAAGISTGAATATGAVGGTGAETGAGAAPGARAAAEAATGAGGEPGDGGAVVLGALPLGGESRLLGCLLVVRGAAGGFDDDQRALLELYADQTAAGLEAAAARVPARTDTGPRAGPTLLPVRGGGLVLTLRTGRMEVDPPVLDLLGIPQDEFDGHVSTLLERAVPDDLPALMAVVEPGRAAADQQLAFRVRRPGGELRWLGLRCRVQAGADGRPTRVLGVVGDASYLRPSVDDVSLVQRLSAALAGATTIRDVSRVVVESLRDPLQADRVAVAELEGDRLVVTLLDPPQPDAWPDAWRSEWRSEWPDASCHSLPTLEGALREGHVGLWPPGTDLEPGLAGIGPGGLAVLPLPADGRTVGVCLVGWDGEHRFGAEERSLLTATAGMVGQALMRAHALDAGHELATMLQRSLLPRKLPALPGGVAVARYLPATAGLEVGGDWYDVIPLADGHVALVIGDVQGHSAGAATIMGQMRTAIRAYAVEGHPPDVVVAHANRLLVGMETDLFATCSYVDLDMEEGIAWVVRAGHLPPLLRFPDGTTEETVIEGGPPLGVLADAEFPMTELGLSPGTLVTLLTDGLVESSTLTLDEGLRAVRELLAGADPADPGRVADELVASTRRRDDDVAVLLLRYDGMRVRPIRARWAVWRLPDAVMHARRFTARTLRSWSVREEVDVALLVVSELVTNAIAHTQGEVRLDLTLAGDRLRVAVNDTSPRAPVKATSTDWEATGGRGLLLVEAMTASWGSVPLGGGKQVWAELFVGSAP</sequence>
<dbReference type="InterPro" id="IPR013655">
    <property type="entry name" value="PAS_fold_3"/>
</dbReference>
<feature type="domain" description="PPM-type phosphatase" evidence="4">
    <location>
        <begin position="527"/>
        <end position="736"/>
    </location>
</feature>
<proteinExistence type="predicted"/>
<evidence type="ECO:0000256" key="2">
    <source>
        <dbReference type="SAM" id="MobiDB-lite"/>
    </source>
</evidence>
<organism evidence="5 6">
    <name type="scientific">Streptomyces coeruleoprunus</name>
    <dbReference type="NCBI Taxonomy" id="285563"/>
    <lineage>
        <taxon>Bacteria</taxon>
        <taxon>Bacillati</taxon>
        <taxon>Actinomycetota</taxon>
        <taxon>Actinomycetes</taxon>
        <taxon>Kitasatosporales</taxon>
        <taxon>Streptomycetaceae</taxon>
        <taxon>Streptomyces</taxon>
    </lineage>
</organism>
<protein>
    <submittedName>
        <fullName evidence="5">SpoIIE family protein phosphatase</fullName>
    </submittedName>
</protein>
<dbReference type="InterPro" id="IPR003594">
    <property type="entry name" value="HATPase_dom"/>
</dbReference>
<dbReference type="SUPFAM" id="SSF55874">
    <property type="entry name" value="ATPase domain of HSP90 chaperone/DNA topoisomerase II/histidine kinase"/>
    <property type="match status" value="1"/>
</dbReference>
<dbReference type="InterPro" id="IPR001932">
    <property type="entry name" value="PPM-type_phosphatase-like_dom"/>
</dbReference>
<evidence type="ECO:0000313" key="6">
    <source>
        <dbReference type="Proteomes" id="UP001595829"/>
    </source>
</evidence>
<dbReference type="InterPro" id="IPR029016">
    <property type="entry name" value="GAF-like_dom_sf"/>
</dbReference>
<evidence type="ECO:0000256" key="1">
    <source>
        <dbReference type="ARBA" id="ARBA00022801"/>
    </source>
</evidence>
<dbReference type="InterPro" id="IPR003018">
    <property type="entry name" value="GAF"/>
</dbReference>
<dbReference type="PANTHER" id="PTHR43156">
    <property type="entry name" value="STAGE II SPORULATION PROTEIN E-RELATED"/>
    <property type="match status" value="1"/>
</dbReference>
<dbReference type="Gene3D" id="3.30.450.20">
    <property type="entry name" value="PAS domain"/>
    <property type="match status" value="1"/>
</dbReference>
<accession>A0ABV9X8H9</accession>
<dbReference type="InterPro" id="IPR052016">
    <property type="entry name" value="Bact_Sigma-Reg"/>
</dbReference>
<dbReference type="SUPFAM" id="SSF55781">
    <property type="entry name" value="GAF domain-like"/>
    <property type="match status" value="1"/>
</dbReference>
<dbReference type="Gene3D" id="3.30.450.40">
    <property type="match status" value="2"/>
</dbReference>
<dbReference type="InterPro" id="IPR035965">
    <property type="entry name" value="PAS-like_dom_sf"/>
</dbReference>
<keyword evidence="6" id="KW-1185">Reference proteome</keyword>
<evidence type="ECO:0000259" key="3">
    <source>
        <dbReference type="SMART" id="SM00065"/>
    </source>
</evidence>
<dbReference type="EMBL" id="JBHSJD010000002">
    <property type="protein sequence ID" value="MFC5021386.1"/>
    <property type="molecule type" value="Genomic_DNA"/>
</dbReference>
<dbReference type="Gene3D" id="3.30.565.10">
    <property type="entry name" value="Histidine kinase-like ATPase, C-terminal domain"/>
    <property type="match status" value="1"/>
</dbReference>
<comment type="caution">
    <text evidence="5">The sequence shown here is derived from an EMBL/GenBank/DDBJ whole genome shotgun (WGS) entry which is preliminary data.</text>
</comment>
<keyword evidence="1" id="KW-0378">Hydrolase</keyword>
<dbReference type="CDD" id="cd16936">
    <property type="entry name" value="HATPase_RsbW-like"/>
    <property type="match status" value="1"/>
</dbReference>
<dbReference type="SUPFAM" id="SSF81606">
    <property type="entry name" value="PP2C-like"/>
    <property type="match status" value="1"/>
</dbReference>
<dbReference type="InterPro" id="IPR036890">
    <property type="entry name" value="HATPase_C_sf"/>
</dbReference>
<gene>
    <name evidence="5" type="ORF">ACFPM3_04355</name>
</gene>
<dbReference type="SMART" id="SM00065">
    <property type="entry name" value="GAF"/>
    <property type="match status" value="1"/>
</dbReference>
<name>A0ABV9X8H9_9ACTN</name>
<dbReference type="RefSeq" id="WP_380841156.1">
    <property type="nucleotide sequence ID" value="NZ_BAABIT010000001.1"/>
</dbReference>